<dbReference type="KEGG" id="goe:100908298"/>
<sequence>MTRPPLDPKTSYFLKRLIHLDKTTGGVIWKLYEDPSPTSAVDANHKSQPGSPDEGPELRRQSKERRISRSPPSLEDCTPQYSQSTQRLARETQCTASEEEQWRAKIRGDSAHRSGSSETNLSATERSSRPASRTSIPDWSDQEGSNGSTTESQEMTRIAPRKTFPPEEYSSRLPPDSPDLSVPDHVIRGSIFENGTGGSKKIRARKNSTAAPDSIQRTRRSPAPNTEKEPVVDSIGPKAPSPPTPSTLFSDSSEEELRSARTSSTSRYVPSTCHASPETILTQLSSSRRRKSPSRPPVPVPAKQPKKEEANKESDTSRESCSTVPSVGDRIEARHGIPVLPAKKIVAASQSTVAPLVVPAVPVSPYSGSCTATLGSPGPRTWSPIAENPPGLPVQSAAFGTTVSFHSRFSVKNVVEVHQSLSVAQVTLRSIDATCGSFAAKLSISNSAYAQEIAKKPPPLLALSVEKGCQSAAVEHVGSVRRDLIRGTEGAVVSKRSIQETRGSLHYRSSIRSGEGQIEVPNKRISLANQVMTTSSVEVRQRVNTHRETSAMYVGENFHKEDRKIVTNTSVPDAIQATHGTSHSLRTVRTSDTRGEGTVTSPASIATTVLFGARLKPIKSGVDSPGLSSCMTPSSGRALPSTSSSKRSMRKPARIIQKNLQRKIQGKTMSKRPSSSLSYLPGLFLSPSVQPGLLSNDVGDQRFRNPSGGLS</sequence>
<organism evidence="2 3">
    <name type="scientific">Galendromus occidentalis</name>
    <name type="common">western predatory mite</name>
    <dbReference type="NCBI Taxonomy" id="34638"/>
    <lineage>
        <taxon>Eukaryota</taxon>
        <taxon>Metazoa</taxon>
        <taxon>Ecdysozoa</taxon>
        <taxon>Arthropoda</taxon>
        <taxon>Chelicerata</taxon>
        <taxon>Arachnida</taxon>
        <taxon>Acari</taxon>
        <taxon>Parasitiformes</taxon>
        <taxon>Mesostigmata</taxon>
        <taxon>Gamasina</taxon>
        <taxon>Phytoseioidea</taxon>
        <taxon>Phytoseiidae</taxon>
        <taxon>Typhlodrominae</taxon>
        <taxon>Galendromus</taxon>
    </lineage>
</organism>
<dbReference type="GeneID" id="100908298"/>
<feature type="compositionally biased region" description="Basic and acidic residues" evidence="1">
    <location>
        <begin position="100"/>
        <end position="112"/>
    </location>
</feature>
<evidence type="ECO:0000313" key="2">
    <source>
        <dbReference type="Proteomes" id="UP000694867"/>
    </source>
</evidence>
<reference evidence="3" key="1">
    <citation type="submission" date="2025-08" db="UniProtKB">
        <authorList>
            <consortium name="RefSeq"/>
        </authorList>
    </citation>
    <scope>IDENTIFICATION</scope>
</reference>
<evidence type="ECO:0000313" key="3">
    <source>
        <dbReference type="RefSeq" id="XP_018497686.1"/>
    </source>
</evidence>
<gene>
    <name evidence="3" type="primary">LOC100908298</name>
</gene>
<dbReference type="RefSeq" id="XP_018497686.1">
    <property type="nucleotide sequence ID" value="XM_018642170.1"/>
</dbReference>
<feature type="compositionally biased region" description="Polar residues" evidence="1">
    <location>
        <begin position="36"/>
        <end position="50"/>
    </location>
</feature>
<feature type="compositionally biased region" description="Polar residues" evidence="1">
    <location>
        <begin position="626"/>
        <end position="646"/>
    </location>
</feature>
<feature type="compositionally biased region" description="Basic and acidic residues" evidence="1">
    <location>
        <begin position="305"/>
        <end position="318"/>
    </location>
</feature>
<evidence type="ECO:0000256" key="1">
    <source>
        <dbReference type="SAM" id="MobiDB-lite"/>
    </source>
</evidence>
<feature type="compositionally biased region" description="Basic and acidic residues" evidence="1">
    <location>
        <begin position="56"/>
        <end position="67"/>
    </location>
</feature>
<feature type="compositionally biased region" description="Low complexity" evidence="1">
    <location>
        <begin position="171"/>
        <end position="184"/>
    </location>
</feature>
<feature type="compositionally biased region" description="Polar residues" evidence="1">
    <location>
        <begin position="260"/>
        <end position="269"/>
    </location>
</feature>
<feature type="region of interest" description="Disordered" evidence="1">
    <location>
        <begin position="580"/>
        <end position="600"/>
    </location>
</feature>
<feature type="compositionally biased region" description="Polar residues" evidence="1">
    <location>
        <begin position="79"/>
        <end position="96"/>
    </location>
</feature>
<proteinExistence type="predicted"/>
<feature type="compositionally biased region" description="Polar residues" evidence="1">
    <location>
        <begin position="113"/>
        <end position="155"/>
    </location>
</feature>
<feature type="region of interest" description="Disordered" evidence="1">
    <location>
        <begin position="622"/>
        <end position="652"/>
    </location>
</feature>
<feature type="region of interest" description="Disordered" evidence="1">
    <location>
        <begin position="34"/>
        <end position="329"/>
    </location>
</feature>
<accession>A0AAJ7L7X6</accession>
<protein>
    <submittedName>
        <fullName evidence="3">Uncharacterized protein LOC100908298</fullName>
    </submittedName>
</protein>
<name>A0AAJ7L7X6_9ACAR</name>
<keyword evidence="2" id="KW-1185">Reference proteome</keyword>
<dbReference type="AlphaFoldDB" id="A0AAJ7L7X6"/>
<dbReference type="Proteomes" id="UP000694867">
    <property type="component" value="Unplaced"/>
</dbReference>